<dbReference type="SUPFAM" id="SSF50346">
    <property type="entry name" value="PRC-barrel domain"/>
    <property type="match status" value="1"/>
</dbReference>
<dbReference type="InterPro" id="IPR011033">
    <property type="entry name" value="PRC_barrel-like_sf"/>
</dbReference>
<organism evidence="2 3">
    <name type="scientific">Croceicoccus marinus</name>
    <dbReference type="NCBI Taxonomy" id="450378"/>
    <lineage>
        <taxon>Bacteria</taxon>
        <taxon>Pseudomonadati</taxon>
        <taxon>Pseudomonadota</taxon>
        <taxon>Alphaproteobacteria</taxon>
        <taxon>Sphingomonadales</taxon>
        <taxon>Erythrobacteraceae</taxon>
        <taxon>Croceicoccus</taxon>
    </lineage>
</organism>
<reference evidence="2 3" key="1">
    <citation type="submission" date="2020-08" db="EMBL/GenBank/DDBJ databases">
        <authorList>
            <person name="Liu G."/>
            <person name="Sun C."/>
        </authorList>
    </citation>
    <scope>NUCLEOTIDE SEQUENCE [LARGE SCALE GENOMIC DNA]</scope>
    <source>
        <strain evidence="2 3">OT19</strain>
    </source>
</reference>
<protein>
    <recommendedName>
        <fullName evidence="4">PRC-barrel domain-containing protein</fullName>
    </recommendedName>
</protein>
<dbReference type="RefSeq" id="WP_185883513.1">
    <property type="nucleotide sequence ID" value="NZ_CP060052.1"/>
</dbReference>
<dbReference type="EMBL" id="CP060052">
    <property type="protein sequence ID" value="QNE04212.1"/>
    <property type="molecule type" value="Genomic_DNA"/>
</dbReference>
<feature type="chain" id="PRO_5028973860" description="PRC-barrel domain-containing protein" evidence="1">
    <location>
        <begin position="23"/>
        <end position="180"/>
    </location>
</feature>
<keyword evidence="1" id="KW-0732">Signal</keyword>
<proteinExistence type="predicted"/>
<gene>
    <name evidence="2" type="ORF">H4O24_09400</name>
</gene>
<name>A0A7G6VR47_9SPHN</name>
<evidence type="ECO:0000313" key="3">
    <source>
        <dbReference type="Proteomes" id="UP000515297"/>
    </source>
</evidence>
<evidence type="ECO:0008006" key="4">
    <source>
        <dbReference type="Google" id="ProtNLM"/>
    </source>
</evidence>
<evidence type="ECO:0000256" key="1">
    <source>
        <dbReference type="SAM" id="SignalP"/>
    </source>
</evidence>
<evidence type="ECO:0000313" key="2">
    <source>
        <dbReference type="EMBL" id="QNE04212.1"/>
    </source>
</evidence>
<sequence>MKFAKLAVAAAALAIMPATAHAQDAAPAAAAASVEVTQGASVTGNDGNPIGTVAQVTPDAAIVNTGSHEIPLPLNAFGKDESGLTLNITKTELDAAFAQQMAEAKAALDAAMVAGAAVGTADAQPLGTIDTVEGENVVLALAGAEQKVTLGKEMFALDNNGGVIVLATLAQIQQAMPSEG</sequence>
<accession>A0A7G6VR47</accession>
<feature type="signal peptide" evidence="1">
    <location>
        <begin position="1"/>
        <end position="22"/>
    </location>
</feature>
<dbReference type="Proteomes" id="UP000515297">
    <property type="component" value="Chromosome"/>
</dbReference>
<dbReference type="AlphaFoldDB" id="A0A7G6VR47"/>